<feature type="compositionally biased region" description="Low complexity" evidence="1">
    <location>
        <begin position="330"/>
        <end position="343"/>
    </location>
</feature>
<feature type="transmembrane region" description="Helical" evidence="2">
    <location>
        <begin position="98"/>
        <end position="119"/>
    </location>
</feature>
<keyword evidence="2" id="KW-0812">Transmembrane</keyword>
<feature type="compositionally biased region" description="Polar residues" evidence="1">
    <location>
        <begin position="371"/>
        <end position="390"/>
    </location>
</feature>
<keyword evidence="2" id="KW-1133">Transmembrane helix</keyword>
<accession>A0A6A4XFI4</accession>
<keyword evidence="4" id="KW-1185">Reference proteome</keyword>
<feature type="transmembrane region" description="Helical" evidence="2">
    <location>
        <begin position="395"/>
        <end position="412"/>
    </location>
</feature>
<feature type="compositionally biased region" description="Low complexity" evidence="1">
    <location>
        <begin position="543"/>
        <end position="555"/>
    </location>
</feature>
<gene>
    <name evidence="3" type="ORF">FJT64_016129</name>
</gene>
<dbReference type="Proteomes" id="UP000440578">
    <property type="component" value="Unassembled WGS sequence"/>
</dbReference>
<sequence length="690" mass="73214">MTSSDVPLSPTERPSLSPPDPCSLSSVAVPDGRGSPGSRRGTDASDETLAPLPEWLRLHQRPRSASVAPGARGRRLSHFSTSVVAPPAPPERCVASRLCGTALLVLLATAAAAVLYGYLVGPAVGARLGSAMVESGTDAVPAAVAGRSPSPRSAGGGDRSGMTIPLGGSPGTVGRRRHPYSSGAISRQTSVGYEWVEPAGRAGWSGSAEAAELSRPGRRSPRLSPSSARDLHGHWASAGSVAAPGSGGRSRGISTSAGQLGRSPGASPHSSRSCSHSTELGGAAAPRRRPRDLGGDPARRSRPRGGPGGRPPRRRIQLERQALSLDGKPRSSQAQRRRQATLLRQTTVEVPDCAYLPRLDLESAALGRSGPRSSGALSQRSSGVLRQSTQDTKRGGGATLAAPMLPVLAMAVQRRTAAARGHKKRASRRMRWVVIATGLVLLLISVGMIGITLRMAPMIDDMVLGRGRRRSPTIVQWEQRSVLRFQCSTGVSHSETILYKDRGSHGRRSRWKGSTGRPRTGRSRSRSRSRSREAALCLPDGPEAPLSRSLLALPPNRHSARRHSEPWHIEMEHQALRLGLFLDDPVQGGRRSGRPRRHSATPSTASERHRRASRSPSGLGVPPALAELLPSGASTPKERRRRWAVLVTLVATAVLLLLAVSLVLGTLHFSELRSRHAGAHGQGYGLGRRR</sequence>
<feature type="region of interest" description="Disordered" evidence="1">
    <location>
        <begin position="1"/>
        <end position="48"/>
    </location>
</feature>
<proteinExistence type="predicted"/>
<feature type="compositionally biased region" description="Low complexity" evidence="1">
    <location>
        <begin position="22"/>
        <end position="39"/>
    </location>
</feature>
<feature type="transmembrane region" description="Helical" evidence="2">
    <location>
        <begin position="643"/>
        <end position="667"/>
    </location>
</feature>
<feature type="region of interest" description="Disordered" evidence="1">
    <location>
        <begin position="584"/>
        <end position="633"/>
    </location>
</feature>
<evidence type="ECO:0000313" key="4">
    <source>
        <dbReference type="Proteomes" id="UP000440578"/>
    </source>
</evidence>
<keyword evidence="2" id="KW-0472">Membrane</keyword>
<feature type="region of interest" description="Disordered" evidence="1">
    <location>
        <begin position="207"/>
        <end position="343"/>
    </location>
</feature>
<dbReference type="EMBL" id="VIIS01000098">
    <property type="protein sequence ID" value="KAF0313341.1"/>
    <property type="molecule type" value="Genomic_DNA"/>
</dbReference>
<feature type="region of interest" description="Disordered" evidence="1">
    <location>
        <begin position="142"/>
        <end position="184"/>
    </location>
</feature>
<feature type="compositionally biased region" description="Basic residues" evidence="1">
    <location>
        <begin position="519"/>
        <end position="529"/>
    </location>
</feature>
<comment type="caution">
    <text evidence="3">The sequence shown here is derived from an EMBL/GenBank/DDBJ whole genome shotgun (WGS) entry which is preliminary data.</text>
</comment>
<evidence type="ECO:0000256" key="2">
    <source>
        <dbReference type="SAM" id="Phobius"/>
    </source>
</evidence>
<feature type="region of interest" description="Disordered" evidence="1">
    <location>
        <begin position="365"/>
        <end position="398"/>
    </location>
</feature>
<reference evidence="3 4" key="1">
    <citation type="submission" date="2019-07" db="EMBL/GenBank/DDBJ databases">
        <title>Draft genome assembly of a fouling barnacle, Amphibalanus amphitrite (Darwin, 1854): The first reference genome for Thecostraca.</title>
        <authorList>
            <person name="Kim W."/>
        </authorList>
    </citation>
    <scope>NUCLEOTIDE SEQUENCE [LARGE SCALE GENOMIC DNA]</scope>
    <source>
        <strain evidence="3">SNU_AA5</strain>
        <tissue evidence="3">Soma without cirri and trophi</tissue>
    </source>
</reference>
<dbReference type="AlphaFoldDB" id="A0A6A4XFI4"/>
<name>A0A6A4XFI4_AMPAM</name>
<feature type="region of interest" description="Disordered" evidence="1">
    <location>
        <begin position="498"/>
        <end position="564"/>
    </location>
</feature>
<protein>
    <submittedName>
        <fullName evidence="3">Uncharacterized protein</fullName>
    </submittedName>
</protein>
<evidence type="ECO:0000313" key="3">
    <source>
        <dbReference type="EMBL" id="KAF0313341.1"/>
    </source>
</evidence>
<evidence type="ECO:0000256" key="1">
    <source>
        <dbReference type="SAM" id="MobiDB-lite"/>
    </source>
</evidence>
<feature type="compositionally biased region" description="Low complexity" evidence="1">
    <location>
        <begin position="251"/>
        <end position="285"/>
    </location>
</feature>
<feature type="transmembrane region" description="Helical" evidence="2">
    <location>
        <begin position="432"/>
        <end position="453"/>
    </location>
</feature>
<organism evidence="3 4">
    <name type="scientific">Amphibalanus amphitrite</name>
    <name type="common">Striped barnacle</name>
    <name type="synonym">Balanus amphitrite</name>
    <dbReference type="NCBI Taxonomy" id="1232801"/>
    <lineage>
        <taxon>Eukaryota</taxon>
        <taxon>Metazoa</taxon>
        <taxon>Ecdysozoa</taxon>
        <taxon>Arthropoda</taxon>
        <taxon>Crustacea</taxon>
        <taxon>Multicrustacea</taxon>
        <taxon>Cirripedia</taxon>
        <taxon>Thoracica</taxon>
        <taxon>Thoracicalcarea</taxon>
        <taxon>Balanomorpha</taxon>
        <taxon>Balanoidea</taxon>
        <taxon>Balanidae</taxon>
        <taxon>Amphibalaninae</taxon>
        <taxon>Amphibalanus</taxon>
    </lineage>
</organism>